<evidence type="ECO:0008006" key="6">
    <source>
        <dbReference type="Google" id="ProtNLM"/>
    </source>
</evidence>
<dbReference type="Proteomes" id="UP000317010">
    <property type="component" value="Unassembled WGS sequence"/>
</dbReference>
<dbReference type="NCBIfam" id="NF040506">
    <property type="entry name" value="PG0870_Nterm"/>
    <property type="match status" value="1"/>
</dbReference>
<evidence type="ECO:0000313" key="5">
    <source>
        <dbReference type="Proteomes" id="UP000317010"/>
    </source>
</evidence>
<evidence type="ECO:0000259" key="3">
    <source>
        <dbReference type="Pfam" id="PF21957"/>
    </source>
</evidence>
<dbReference type="Pfam" id="PF21957">
    <property type="entry name" value="Zn_ribbon_16"/>
    <property type="match status" value="1"/>
</dbReference>
<proteinExistence type="predicted"/>
<keyword evidence="5" id="KW-1185">Reference proteome</keyword>
<dbReference type="InterPro" id="IPR045951">
    <property type="entry name" value="DUF6371"/>
</dbReference>
<feature type="region of interest" description="Disordered" evidence="1">
    <location>
        <begin position="299"/>
        <end position="322"/>
    </location>
</feature>
<reference evidence="4 5" key="1">
    <citation type="submission" date="2019-07" db="EMBL/GenBank/DDBJ databases">
        <title>Genomic Encyclopedia of Archaeal and Bacterial Type Strains, Phase II (KMG-II): from individual species to whole genera.</title>
        <authorList>
            <person name="Goeker M."/>
        </authorList>
    </citation>
    <scope>NUCLEOTIDE SEQUENCE [LARGE SCALE GENOMIC DNA]</scope>
    <source>
        <strain evidence="4 5">ATCC BAA-1854</strain>
    </source>
</reference>
<dbReference type="InterPro" id="IPR047731">
    <property type="entry name" value="Zinc_ribbon_put"/>
</dbReference>
<evidence type="ECO:0000313" key="4">
    <source>
        <dbReference type="EMBL" id="TWI94761.1"/>
    </source>
</evidence>
<feature type="domain" description="DUF6371" evidence="2">
    <location>
        <begin position="109"/>
        <end position="268"/>
    </location>
</feature>
<dbReference type="OrthoDB" id="1068350at2"/>
<gene>
    <name evidence="4" type="ORF">JN11_04542</name>
</gene>
<dbReference type="Pfam" id="PF19898">
    <property type="entry name" value="DUF6371"/>
    <property type="match status" value="1"/>
</dbReference>
<protein>
    <recommendedName>
        <fullName evidence="6">Toprim domain-containing protein</fullName>
    </recommendedName>
</protein>
<dbReference type="AlphaFoldDB" id="A0A562TMF8"/>
<name>A0A562TMF8_9SPHI</name>
<comment type="caution">
    <text evidence="4">The sequence shown here is derived from an EMBL/GenBank/DDBJ whole genome shotgun (WGS) entry which is preliminary data.</text>
</comment>
<evidence type="ECO:0000256" key="1">
    <source>
        <dbReference type="SAM" id="MobiDB-lite"/>
    </source>
</evidence>
<accession>A0A562TMF8</accession>
<dbReference type="EMBL" id="VLLI01000018">
    <property type="protein sequence ID" value="TWI94761.1"/>
    <property type="molecule type" value="Genomic_DNA"/>
</dbReference>
<feature type="domain" description="Zinc beta-ribbon finger putative" evidence="3">
    <location>
        <begin position="4"/>
        <end position="69"/>
    </location>
</feature>
<sequence>MNPHRFILQPYKGPASRYQCPQCQHRSKTFTRYINLETDTHLADNVGRCDREEKCGYHFTPRQYFAQNNFNGSIQSAKAYRPMPVKKMFSHLPVSLVNESMRQSAYAHNHFICFLAQLFGWEAALQAAERYNIGSSKHWHGATVFWQVDVNGLVRTGKVMLYNPNTGKRVKQPFNHIAWVHSLMRNVNKNLEMEHPKSEFHLKQCFFGEHLLGGDTSAMVGITESEKTAVMASIMMPGFIWLAAGSLHGLDEDKCRVLKNRRVMLFPDVGAHSYWTQCARFLNLKIPSATFTVHDEMERTATDEERENGADMGDRWVGERGV</sequence>
<organism evidence="4 5">
    <name type="scientific">Mucilaginibacter frigoritolerans</name>
    <dbReference type="NCBI Taxonomy" id="652788"/>
    <lineage>
        <taxon>Bacteria</taxon>
        <taxon>Pseudomonadati</taxon>
        <taxon>Bacteroidota</taxon>
        <taxon>Sphingobacteriia</taxon>
        <taxon>Sphingobacteriales</taxon>
        <taxon>Sphingobacteriaceae</taxon>
        <taxon>Mucilaginibacter</taxon>
    </lineage>
</organism>
<evidence type="ECO:0000259" key="2">
    <source>
        <dbReference type="Pfam" id="PF19898"/>
    </source>
</evidence>